<dbReference type="InterPro" id="IPR036264">
    <property type="entry name" value="Bact_exopeptidase_dim_dom"/>
</dbReference>
<dbReference type="NCBIfam" id="TIGR01891">
    <property type="entry name" value="amidohydrolases"/>
    <property type="match status" value="1"/>
</dbReference>
<keyword evidence="1" id="KW-0378">Hydrolase</keyword>
<reference evidence="3 4" key="1">
    <citation type="submission" date="2021-12" db="EMBL/GenBank/DDBJ databases">
        <title>Genome sequencing of bacteria with rrn-lacking chromosome and rrn-plasmid.</title>
        <authorList>
            <person name="Anda M."/>
            <person name="Iwasaki W."/>
        </authorList>
    </citation>
    <scope>NUCLEOTIDE SEQUENCE [LARGE SCALE GENOMIC DNA]</scope>
    <source>
        <strain evidence="3 4">NBRC 101262</strain>
    </source>
</reference>
<keyword evidence="4" id="KW-1185">Reference proteome</keyword>
<dbReference type="Proteomes" id="UP001354989">
    <property type="component" value="Chromosome"/>
</dbReference>
<evidence type="ECO:0000313" key="4">
    <source>
        <dbReference type="Proteomes" id="UP001354989"/>
    </source>
</evidence>
<dbReference type="PANTHER" id="PTHR11014:SF63">
    <property type="entry name" value="METALLOPEPTIDASE, PUTATIVE (AFU_ORTHOLOGUE AFUA_6G09600)-RELATED"/>
    <property type="match status" value="1"/>
</dbReference>
<accession>A0ABN6LFU2</accession>
<dbReference type="InterPro" id="IPR011650">
    <property type="entry name" value="Peptidase_M20_dimer"/>
</dbReference>
<evidence type="ECO:0000313" key="3">
    <source>
        <dbReference type="EMBL" id="BDD00347.1"/>
    </source>
</evidence>
<dbReference type="RefSeq" id="WP_338397276.1">
    <property type="nucleotide sequence ID" value="NZ_AP025292.1"/>
</dbReference>
<dbReference type="Gene3D" id="3.40.630.10">
    <property type="entry name" value="Zn peptidases"/>
    <property type="match status" value="1"/>
</dbReference>
<dbReference type="PIRSF" id="PIRSF005962">
    <property type="entry name" value="Pept_M20D_amidohydro"/>
    <property type="match status" value="1"/>
</dbReference>
<dbReference type="Pfam" id="PF01546">
    <property type="entry name" value="Peptidase_M20"/>
    <property type="match status" value="1"/>
</dbReference>
<protein>
    <submittedName>
        <fullName evidence="3">N-acyl-L-amino acid amidohydrolase</fullName>
    </submittedName>
</protein>
<dbReference type="InterPro" id="IPR002933">
    <property type="entry name" value="Peptidase_M20"/>
</dbReference>
<dbReference type="EMBL" id="AP025292">
    <property type="protein sequence ID" value="BDD00347.1"/>
    <property type="molecule type" value="Genomic_DNA"/>
</dbReference>
<feature type="domain" description="Peptidase M20 dimerisation" evidence="2">
    <location>
        <begin position="192"/>
        <end position="281"/>
    </location>
</feature>
<evidence type="ECO:0000259" key="2">
    <source>
        <dbReference type="Pfam" id="PF07687"/>
    </source>
</evidence>
<dbReference type="CDD" id="cd03886">
    <property type="entry name" value="M20_Acy1"/>
    <property type="match status" value="1"/>
</dbReference>
<name>A0ABN6LFU2_9BACT</name>
<dbReference type="InterPro" id="IPR017439">
    <property type="entry name" value="Amidohydrolase"/>
</dbReference>
<dbReference type="Gene3D" id="3.30.70.360">
    <property type="match status" value="1"/>
</dbReference>
<organism evidence="3 4">
    <name type="scientific">Persicobacter psychrovividus</name>
    <dbReference type="NCBI Taxonomy" id="387638"/>
    <lineage>
        <taxon>Bacteria</taxon>
        <taxon>Pseudomonadati</taxon>
        <taxon>Bacteroidota</taxon>
        <taxon>Cytophagia</taxon>
        <taxon>Cytophagales</taxon>
        <taxon>Persicobacteraceae</taxon>
        <taxon>Persicobacter</taxon>
    </lineage>
</organism>
<dbReference type="SUPFAM" id="SSF55031">
    <property type="entry name" value="Bacterial exopeptidase dimerisation domain"/>
    <property type="match status" value="1"/>
</dbReference>
<sequence>MKSTIQQLAKEIKQQVIDYRQYLHQHPELSFQEHHTVKYVADQLTAMGITRQETKAETGLVALIEGKNPTKKVIALRADLDALPIVEENDQPYKSQNDGVMHACGHDAHTASLLGAAYILNQVKDQFEGTVKLVFQPGEEQLPGGASLMIKDGALENPKPEAIIGQHVMPFIPVGKVGFRPGMYMASCDEIYITVRGKGGHAALPENNIDPIVIAANMIVSLQQIVSRFAPPKIPCVLSFGDIRAFGATNIIPDEVKIKGTFRTMNEPWRAEAHERIVKMAKGIVEGMGGTVDFDIRKGYPYLENDEALTLRNRAVAEEYLGEENVVDLDIWLGAEDFSYYTQEMKACFYRLGTRNEAKGITSAVHTPTFDIDHDALEIGSGLMAFMAFKELQG</sequence>
<proteinExistence type="predicted"/>
<gene>
    <name evidence="3" type="ORF">PEPS_26270</name>
</gene>
<dbReference type="SUPFAM" id="SSF53187">
    <property type="entry name" value="Zn-dependent exopeptidases"/>
    <property type="match status" value="1"/>
</dbReference>
<dbReference type="Pfam" id="PF07687">
    <property type="entry name" value="M20_dimer"/>
    <property type="match status" value="1"/>
</dbReference>
<dbReference type="PANTHER" id="PTHR11014">
    <property type="entry name" value="PEPTIDASE M20 FAMILY MEMBER"/>
    <property type="match status" value="1"/>
</dbReference>
<evidence type="ECO:0000256" key="1">
    <source>
        <dbReference type="ARBA" id="ARBA00022801"/>
    </source>
</evidence>